<dbReference type="FunFam" id="3.40.50.1440:FF:000049">
    <property type="entry name" value="Tubulin gamma chain"/>
    <property type="match status" value="1"/>
</dbReference>
<name>D8M6H8_BLAHO</name>
<dbReference type="GO" id="GO:0005525">
    <property type="term" value="F:GTP binding"/>
    <property type="evidence" value="ECO:0007669"/>
    <property type="project" value="UniProtKB-UniRule"/>
</dbReference>
<dbReference type="Gene3D" id="1.10.287.600">
    <property type="entry name" value="Helix hairpin bin"/>
    <property type="match status" value="1"/>
</dbReference>
<evidence type="ECO:0000256" key="3">
    <source>
        <dbReference type="ARBA" id="ARBA00009636"/>
    </source>
</evidence>
<dbReference type="PROSITE" id="PS00227">
    <property type="entry name" value="TUBULIN"/>
    <property type="match status" value="1"/>
</dbReference>
<evidence type="ECO:0000256" key="7">
    <source>
        <dbReference type="ARBA" id="ARBA00023134"/>
    </source>
</evidence>
<dbReference type="FunCoup" id="D8M6H8">
    <property type="interactions" value="395"/>
</dbReference>
<dbReference type="RefSeq" id="XP_012897779.1">
    <property type="nucleotide sequence ID" value="XM_013042325.1"/>
</dbReference>
<evidence type="ECO:0000256" key="4">
    <source>
        <dbReference type="ARBA" id="ARBA00022490"/>
    </source>
</evidence>
<dbReference type="Gene3D" id="3.30.1330.20">
    <property type="entry name" value="Tubulin/FtsZ, C-terminal domain"/>
    <property type="match status" value="1"/>
</dbReference>
<evidence type="ECO:0000256" key="2">
    <source>
        <dbReference type="ARBA" id="ARBA00004267"/>
    </source>
</evidence>
<evidence type="ECO:0000313" key="12">
    <source>
        <dbReference type="EMBL" id="CBK23731.2"/>
    </source>
</evidence>
<keyword evidence="4" id="KW-0963">Cytoplasm</keyword>
<comment type="function">
    <text evidence="1">Tubulin is the major constituent of microtubules. The gamma chain is found at microtubule organizing centers (MTOC) such as the spindle poles or the centrosome, suggesting that it is involved in the minus-end nucleation of microtubule assembly.</text>
</comment>
<dbReference type="SMART" id="SM00864">
    <property type="entry name" value="Tubulin"/>
    <property type="match status" value="1"/>
</dbReference>
<dbReference type="InterPro" id="IPR008280">
    <property type="entry name" value="Tub_FtsZ_C"/>
</dbReference>
<dbReference type="InterPro" id="IPR018316">
    <property type="entry name" value="Tubulin/FtsZ_2-layer-sand-dom"/>
</dbReference>
<organism evidence="12">
    <name type="scientific">Blastocystis hominis</name>
    <dbReference type="NCBI Taxonomy" id="12968"/>
    <lineage>
        <taxon>Eukaryota</taxon>
        <taxon>Sar</taxon>
        <taxon>Stramenopiles</taxon>
        <taxon>Bigyra</taxon>
        <taxon>Opalozoa</taxon>
        <taxon>Opalinata</taxon>
        <taxon>Blastocystidae</taxon>
        <taxon>Blastocystis</taxon>
    </lineage>
</organism>
<dbReference type="InterPro" id="IPR036525">
    <property type="entry name" value="Tubulin/FtsZ_GTPase_sf"/>
</dbReference>
<dbReference type="GeneID" id="24920649"/>
<evidence type="ECO:0000259" key="11">
    <source>
        <dbReference type="SMART" id="SM00865"/>
    </source>
</evidence>
<dbReference type="GO" id="GO:0031122">
    <property type="term" value="P:cytoplasmic microtubule organization"/>
    <property type="evidence" value="ECO:0007669"/>
    <property type="project" value="InterPro"/>
</dbReference>
<keyword evidence="5 9" id="KW-0493">Microtubule</keyword>
<dbReference type="InterPro" id="IPR017975">
    <property type="entry name" value="Tubulin_CS"/>
</dbReference>
<keyword evidence="6 9" id="KW-0547">Nucleotide-binding</keyword>
<dbReference type="GO" id="GO:0005874">
    <property type="term" value="C:microtubule"/>
    <property type="evidence" value="ECO:0007669"/>
    <property type="project" value="UniProtKB-KW"/>
</dbReference>
<dbReference type="AlphaFoldDB" id="D8M6H8"/>
<dbReference type="PANTHER" id="PTHR11588">
    <property type="entry name" value="TUBULIN"/>
    <property type="match status" value="1"/>
</dbReference>
<sequence length="470" mass="52615">MPREIITVQVGQCGNQIGFEFWKKLCAEHGIGSDGVLLDCAEEGLDRKDVFFYRADNSHFVPRAVLFDLEPRVIETIKESEYSDFYNPENIYIGSNGNGAGNNWGVGYEQGRAFREETMDILTREAENSDSLEGFMLMHSIAGGTGSGMGSFLLENLNDAFPKKIIQTYSVFPNLDSGSDVVVQAYNSIPTARRLIQHADAVVVLDNASLNSLATDRLHLSNPSISQVNSIVSTVMAASTATVRYPGYMHNDMTGLLATLIPQPRLHFLLTSYTPFSLDASAQTVRKTSVNDVMRRLLQNKNLMVSVNTRSGRYISVLDIIQGSVDPMEVHKSLQRIREQNMQNFVAWGPASIQVALARSSSFLSTTHRVTGLMMANHTSMGTLFTKLIRQFDRSYKRRAYLHNYTELEVFKDLSEFEESRNVMMGTIEEYKSAEGVDYIHCLVCSEKTESHATRAHMAERCLERAYLTG</sequence>
<evidence type="ECO:0000256" key="1">
    <source>
        <dbReference type="ARBA" id="ARBA00004079"/>
    </source>
</evidence>
<evidence type="ECO:0000256" key="5">
    <source>
        <dbReference type="ARBA" id="ARBA00022701"/>
    </source>
</evidence>
<feature type="domain" description="Tubulin/FtsZ 2-layer sandwich" evidence="11">
    <location>
        <begin position="249"/>
        <end position="390"/>
    </location>
</feature>
<keyword evidence="7 9" id="KW-0342">GTP-binding</keyword>
<dbReference type="InterPro" id="IPR000217">
    <property type="entry name" value="Tubulin"/>
</dbReference>
<evidence type="ECO:0000256" key="8">
    <source>
        <dbReference type="ARBA" id="ARBA00023212"/>
    </source>
</evidence>
<dbReference type="OMA" id="HRYISIL"/>
<comment type="function">
    <text evidence="9">Tubulin is the major constituent of microtubules, protein filaments consisting of alpha- and beta-tubulin heterodimers. Gamma-tubulin is a key component of the gamma-tubulin ring complex (gTuRC) which mediates microtubule nucleation. The gTuRC regulates the minus-end nucleation of alpha-beta tubulin heterodimers that grow into microtubule protafilaments, a critical step in centrosome duplication and spindle formation.</text>
</comment>
<evidence type="ECO:0000256" key="9">
    <source>
        <dbReference type="RuleBase" id="RU000352"/>
    </source>
</evidence>
<dbReference type="InterPro" id="IPR023123">
    <property type="entry name" value="Tubulin_C"/>
</dbReference>
<evidence type="ECO:0000259" key="10">
    <source>
        <dbReference type="SMART" id="SM00864"/>
    </source>
</evidence>
<dbReference type="GO" id="GO:0000930">
    <property type="term" value="C:gamma-tubulin complex"/>
    <property type="evidence" value="ECO:0007669"/>
    <property type="project" value="InterPro"/>
</dbReference>
<keyword evidence="8" id="KW-0206">Cytoskeleton</keyword>
<dbReference type="SUPFAM" id="SSF52490">
    <property type="entry name" value="Tubulin nucleotide-binding domain-like"/>
    <property type="match status" value="1"/>
</dbReference>
<feature type="domain" description="Tubulin/FtsZ GTPase" evidence="10">
    <location>
        <begin position="48"/>
        <end position="247"/>
    </location>
</feature>
<dbReference type="GO" id="GO:0007020">
    <property type="term" value="P:microtubule nucleation"/>
    <property type="evidence" value="ECO:0007669"/>
    <property type="project" value="InterPro"/>
</dbReference>
<protein>
    <recommendedName>
        <fullName evidence="9">Tubulin gamma chain</fullName>
    </recommendedName>
</protein>
<dbReference type="PRINTS" id="PR01161">
    <property type="entry name" value="TUBULIN"/>
</dbReference>
<proteinExistence type="inferred from homology"/>
<keyword evidence="13" id="KW-1185">Reference proteome</keyword>
<dbReference type="PRINTS" id="PR01164">
    <property type="entry name" value="GAMMATUBULIN"/>
</dbReference>
<dbReference type="Pfam" id="PF03953">
    <property type="entry name" value="Tubulin_C"/>
    <property type="match status" value="1"/>
</dbReference>
<dbReference type="EMBL" id="FN668661">
    <property type="protein sequence ID" value="CBK23731.2"/>
    <property type="molecule type" value="Genomic_DNA"/>
</dbReference>
<dbReference type="InterPro" id="IPR037103">
    <property type="entry name" value="Tubulin/FtsZ-like_C"/>
</dbReference>
<dbReference type="Proteomes" id="UP000008312">
    <property type="component" value="Unassembled WGS sequence"/>
</dbReference>
<dbReference type="SMART" id="SM00865">
    <property type="entry name" value="Tubulin_C"/>
    <property type="match status" value="1"/>
</dbReference>
<comment type="subcellular location">
    <subcellularLocation>
        <location evidence="2">Cytoplasm</location>
        <location evidence="2">Cytoskeleton</location>
        <location evidence="2">Microtubule organizing center</location>
    </subcellularLocation>
</comment>
<dbReference type="Pfam" id="PF00091">
    <property type="entry name" value="Tubulin"/>
    <property type="match status" value="1"/>
</dbReference>
<dbReference type="OrthoDB" id="10249382at2759"/>
<dbReference type="Gene3D" id="3.40.50.1440">
    <property type="entry name" value="Tubulin/FtsZ, GTPase domain"/>
    <property type="match status" value="1"/>
</dbReference>
<dbReference type="InterPro" id="IPR002454">
    <property type="entry name" value="Gamma_tubulin"/>
</dbReference>
<dbReference type="SUPFAM" id="SSF55307">
    <property type="entry name" value="Tubulin C-terminal domain-like"/>
    <property type="match status" value="1"/>
</dbReference>
<dbReference type="InterPro" id="IPR003008">
    <property type="entry name" value="Tubulin_FtsZ_GTPase"/>
</dbReference>
<accession>D8M6H8</accession>
<comment type="similarity">
    <text evidence="3 9">Belongs to the tubulin family.</text>
</comment>
<dbReference type="InParanoid" id="D8M6H8"/>
<dbReference type="CDD" id="cd02188">
    <property type="entry name" value="gamma_tubulin"/>
    <property type="match status" value="1"/>
</dbReference>
<evidence type="ECO:0000256" key="6">
    <source>
        <dbReference type="ARBA" id="ARBA00022741"/>
    </source>
</evidence>
<gene>
    <name evidence="12" type="ORF">GSBLH_T00003558001</name>
</gene>
<reference evidence="12" key="1">
    <citation type="submission" date="2010-02" db="EMBL/GenBank/DDBJ databases">
        <title>Sequencing and annotation of the Blastocystis hominis genome.</title>
        <authorList>
            <person name="Wincker P."/>
        </authorList>
    </citation>
    <scope>NUCLEOTIDE SEQUENCE</scope>
    <source>
        <strain evidence="12">Singapore isolate B</strain>
    </source>
</reference>
<evidence type="ECO:0000313" key="13">
    <source>
        <dbReference type="Proteomes" id="UP000008312"/>
    </source>
</evidence>